<name>A0A645BNU4_9ZZZZ</name>
<dbReference type="InterPro" id="IPR035168">
    <property type="entry name" value="DUF5317"/>
</dbReference>
<reference evidence="2" key="1">
    <citation type="submission" date="2019-08" db="EMBL/GenBank/DDBJ databases">
        <authorList>
            <person name="Kucharzyk K."/>
            <person name="Murdoch R.W."/>
            <person name="Higgins S."/>
            <person name="Loffler F."/>
        </authorList>
    </citation>
    <scope>NUCLEOTIDE SEQUENCE</scope>
</reference>
<sequence>MLLAAFLWANRRLKLPCALFGVGSLCNYIVIAANGFAMPVSSGALARLSPQGAAALLAGEIPMYRAADAATRFLFLGDVIWFPVPFFRGFASLGDLLLCAGAFFLLMTLMAPNRLLPRLKSKESAPTA</sequence>
<keyword evidence="1" id="KW-1133">Transmembrane helix</keyword>
<dbReference type="AlphaFoldDB" id="A0A645BNU4"/>
<proteinExistence type="predicted"/>
<organism evidence="2">
    <name type="scientific">bioreactor metagenome</name>
    <dbReference type="NCBI Taxonomy" id="1076179"/>
    <lineage>
        <taxon>unclassified sequences</taxon>
        <taxon>metagenomes</taxon>
        <taxon>ecological metagenomes</taxon>
    </lineage>
</organism>
<evidence type="ECO:0000256" key="1">
    <source>
        <dbReference type="SAM" id="Phobius"/>
    </source>
</evidence>
<protein>
    <recommendedName>
        <fullName evidence="3">Signal peptidase II</fullName>
    </recommendedName>
</protein>
<dbReference type="Pfam" id="PF17248">
    <property type="entry name" value="DUF5317"/>
    <property type="match status" value="1"/>
</dbReference>
<feature type="transmembrane region" description="Helical" evidence="1">
    <location>
        <begin position="17"/>
        <end position="37"/>
    </location>
</feature>
<evidence type="ECO:0000313" key="2">
    <source>
        <dbReference type="EMBL" id="MPM66788.1"/>
    </source>
</evidence>
<keyword evidence="1" id="KW-0472">Membrane</keyword>
<keyword evidence="1" id="KW-0812">Transmembrane</keyword>
<evidence type="ECO:0008006" key="3">
    <source>
        <dbReference type="Google" id="ProtNLM"/>
    </source>
</evidence>
<gene>
    <name evidence="2" type="ORF">SDC9_113699</name>
</gene>
<feature type="transmembrane region" description="Helical" evidence="1">
    <location>
        <begin position="90"/>
        <end position="111"/>
    </location>
</feature>
<comment type="caution">
    <text evidence="2">The sequence shown here is derived from an EMBL/GenBank/DDBJ whole genome shotgun (WGS) entry which is preliminary data.</text>
</comment>
<dbReference type="EMBL" id="VSSQ01021297">
    <property type="protein sequence ID" value="MPM66788.1"/>
    <property type="molecule type" value="Genomic_DNA"/>
</dbReference>
<accession>A0A645BNU4</accession>